<proteinExistence type="predicted"/>
<dbReference type="InParanoid" id="A0A2K3CSG0"/>
<organism evidence="3 4">
    <name type="scientific">Chlamydomonas reinhardtii</name>
    <name type="common">Chlamydomonas smithii</name>
    <dbReference type="NCBI Taxonomy" id="3055"/>
    <lineage>
        <taxon>Eukaryota</taxon>
        <taxon>Viridiplantae</taxon>
        <taxon>Chlorophyta</taxon>
        <taxon>core chlorophytes</taxon>
        <taxon>Chlorophyceae</taxon>
        <taxon>CS clade</taxon>
        <taxon>Chlamydomonadales</taxon>
        <taxon>Chlamydomonadaceae</taxon>
        <taxon>Chlamydomonas</taxon>
    </lineage>
</organism>
<evidence type="ECO:0000256" key="1">
    <source>
        <dbReference type="SAM" id="MobiDB-lite"/>
    </source>
</evidence>
<evidence type="ECO:0000313" key="3">
    <source>
        <dbReference type="EMBL" id="PNW71208.1"/>
    </source>
</evidence>
<keyword evidence="2" id="KW-0732">Signal</keyword>
<evidence type="ECO:0000256" key="2">
    <source>
        <dbReference type="SAM" id="SignalP"/>
    </source>
</evidence>
<dbReference type="EMBL" id="CM008977">
    <property type="protein sequence ID" value="PNW71208.1"/>
    <property type="molecule type" value="Genomic_DNA"/>
</dbReference>
<feature type="region of interest" description="Disordered" evidence="1">
    <location>
        <begin position="322"/>
        <end position="355"/>
    </location>
</feature>
<dbReference type="RefSeq" id="XP_042915319.1">
    <property type="nucleotide sequence ID" value="XM_043071758.1"/>
</dbReference>
<name>A0A2K3CSG0_CHLRE</name>
<sequence>MQTCPRSGAVWPTLLVTLAILSCIHQPAAALRRVRRRTRAVEYPPWPPYFPEPPADGPATTGAEPPPPPLESGPAAYLYGDQSVLLNPDSVGLLAASMLGLGLDVSPPLLQLPVEQLAAQKQWPAALVVPPLSAAARPGGPDSGGGPWHKLPEALAAAAAFLRSGGNVVIFGGGGGADNGLGLVEELLLAAAAPAAAGPGAGAAGARRSSGCMAAQVSGAFFVQATNEDGSDVLPYIDGLPVILVDDSTAASVRVLACPPSSGAIPWFESRSGNTGPVAAALVWPVGRGRLVWLGSSFGNIVEAAPWVSVVRAAVVALPRDAAPPVGGGSTPPAGARPSPPPDVEGAFPPPVYGPVSATRPPPPPYYGSGGPGNYPPYGGYWPLSPPPYYGGYYGGGGGYYGFYSPPASRAGPDADPPVLPSFGCLPYVVNGQWDERLFDAVQVPLHDSEGGGGGAVQFDPVKCGRAAGAAGYFLAGFVATAGGESGGRCFGLEYPPDGAADPPSSKPEVVGGGGGGGGGTCQPCAASPDWARLWCGVEDARGEGTTGSVSYMSIYETFYFDSATEA</sequence>
<protein>
    <recommendedName>
        <fullName evidence="5">Pherophorin domain-containing protein</fullName>
    </recommendedName>
</protein>
<feature type="chain" id="PRO_5014461833" description="Pherophorin domain-containing protein" evidence="2">
    <location>
        <begin position="31"/>
        <end position="567"/>
    </location>
</feature>
<dbReference type="ExpressionAtlas" id="A0A2K3CSG0">
    <property type="expression patterns" value="baseline and differential"/>
</dbReference>
<evidence type="ECO:0000313" key="4">
    <source>
        <dbReference type="Proteomes" id="UP000006906"/>
    </source>
</evidence>
<feature type="signal peptide" evidence="2">
    <location>
        <begin position="1"/>
        <end position="30"/>
    </location>
</feature>
<dbReference type="OrthoDB" id="10578033at2759"/>
<feature type="region of interest" description="Disordered" evidence="1">
    <location>
        <begin position="45"/>
        <end position="74"/>
    </location>
</feature>
<feature type="region of interest" description="Disordered" evidence="1">
    <location>
        <begin position="497"/>
        <end position="519"/>
    </location>
</feature>
<reference evidence="3 4" key="1">
    <citation type="journal article" date="2007" name="Science">
        <title>The Chlamydomonas genome reveals the evolution of key animal and plant functions.</title>
        <authorList>
            <person name="Merchant S.S."/>
            <person name="Prochnik S.E."/>
            <person name="Vallon O."/>
            <person name="Harris E.H."/>
            <person name="Karpowicz S.J."/>
            <person name="Witman G.B."/>
            <person name="Terry A."/>
            <person name="Salamov A."/>
            <person name="Fritz-Laylin L.K."/>
            <person name="Marechal-Drouard L."/>
            <person name="Marshall W.F."/>
            <person name="Qu L.H."/>
            <person name="Nelson D.R."/>
            <person name="Sanderfoot A.A."/>
            <person name="Spalding M.H."/>
            <person name="Kapitonov V.V."/>
            <person name="Ren Q."/>
            <person name="Ferris P."/>
            <person name="Lindquist E."/>
            <person name="Shapiro H."/>
            <person name="Lucas S.M."/>
            <person name="Grimwood J."/>
            <person name="Schmutz J."/>
            <person name="Cardol P."/>
            <person name="Cerutti H."/>
            <person name="Chanfreau G."/>
            <person name="Chen C.L."/>
            <person name="Cognat V."/>
            <person name="Croft M.T."/>
            <person name="Dent R."/>
            <person name="Dutcher S."/>
            <person name="Fernandez E."/>
            <person name="Fukuzawa H."/>
            <person name="Gonzalez-Ballester D."/>
            <person name="Gonzalez-Halphen D."/>
            <person name="Hallmann A."/>
            <person name="Hanikenne M."/>
            <person name="Hippler M."/>
            <person name="Inwood W."/>
            <person name="Jabbari K."/>
            <person name="Kalanon M."/>
            <person name="Kuras R."/>
            <person name="Lefebvre P.A."/>
            <person name="Lemaire S.D."/>
            <person name="Lobanov A.V."/>
            <person name="Lohr M."/>
            <person name="Manuell A."/>
            <person name="Meier I."/>
            <person name="Mets L."/>
            <person name="Mittag M."/>
            <person name="Mittelmeier T."/>
            <person name="Moroney J.V."/>
            <person name="Moseley J."/>
            <person name="Napoli C."/>
            <person name="Nedelcu A.M."/>
            <person name="Niyogi K."/>
            <person name="Novoselov S.V."/>
            <person name="Paulsen I.T."/>
            <person name="Pazour G."/>
            <person name="Purton S."/>
            <person name="Ral J.P."/>
            <person name="Riano-Pachon D.M."/>
            <person name="Riekhof W."/>
            <person name="Rymarquis L."/>
            <person name="Schroda M."/>
            <person name="Stern D."/>
            <person name="Umen J."/>
            <person name="Willows R."/>
            <person name="Wilson N."/>
            <person name="Zimmer S.L."/>
            <person name="Allmer J."/>
            <person name="Balk J."/>
            <person name="Bisova K."/>
            <person name="Chen C.J."/>
            <person name="Elias M."/>
            <person name="Gendler K."/>
            <person name="Hauser C."/>
            <person name="Lamb M.R."/>
            <person name="Ledford H."/>
            <person name="Long J.C."/>
            <person name="Minagawa J."/>
            <person name="Page M.D."/>
            <person name="Pan J."/>
            <person name="Pootakham W."/>
            <person name="Roje S."/>
            <person name="Rose A."/>
            <person name="Stahlberg E."/>
            <person name="Terauchi A.M."/>
            <person name="Yang P."/>
            <person name="Ball S."/>
            <person name="Bowler C."/>
            <person name="Dieckmann C.L."/>
            <person name="Gladyshev V.N."/>
            <person name="Green P."/>
            <person name="Jorgensen R."/>
            <person name="Mayfield S."/>
            <person name="Mueller-Roeber B."/>
            <person name="Rajamani S."/>
            <person name="Sayre R.T."/>
            <person name="Brokstein P."/>
            <person name="Dubchak I."/>
            <person name="Goodstein D."/>
            <person name="Hornick L."/>
            <person name="Huang Y.W."/>
            <person name="Jhaveri J."/>
            <person name="Luo Y."/>
            <person name="Martinez D."/>
            <person name="Ngau W.C."/>
            <person name="Otillar B."/>
            <person name="Poliakov A."/>
            <person name="Porter A."/>
            <person name="Szajkowski L."/>
            <person name="Werner G."/>
            <person name="Zhou K."/>
            <person name="Grigoriev I.V."/>
            <person name="Rokhsar D.S."/>
            <person name="Grossman A.R."/>
        </authorList>
    </citation>
    <scope>NUCLEOTIDE SEQUENCE [LARGE SCALE GENOMIC DNA]</scope>
    <source>
        <strain evidence="4">CC-503</strain>
    </source>
</reference>
<evidence type="ECO:0008006" key="5">
    <source>
        <dbReference type="Google" id="ProtNLM"/>
    </source>
</evidence>
<dbReference type="Proteomes" id="UP000006906">
    <property type="component" value="Chromosome 16"/>
</dbReference>
<dbReference type="Gramene" id="PNW71208">
    <property type="protein sequence ID" value="PNW71208"/>
    <property type="gene ID" value="CHLRE_16g693300v5"/>
</dbReference>
<gene>
    <name evidence="3" type="ORF">CHLRE_16g693300v5</name>
</gene>
<accession>A0A2K3CSG0</accession>
<keyword evidence="4" id="KW-1185">Reference proteome</keyword>
<dbReference type="AlphaFoldDB" id="A0A2K3CSG0"/>
<feature type="compositionally biased region" description="Pro residues" evidence="1">
    <location>
        <begin position="45"/>
        <end position="56"/>
    </location>
</feature>
<dbReference type="GeneID" id="5724856"/>
<dbReference type="PROSITE" id="PS51257">
    <property type="entry name" value="PROKAR_LIPOPROTEIN"/>
    <property type="match status" value="1"/>
</dbReference>
<dbReference type="KEGG" id="cre:CHLRE_16g693300v5"/>
<feature type="compositionally biased region" description="Pro residues" evidence="1">
    <location>
        <begin position="338"/>
        <end position="353"/>
    </location>
</feature>